<evidence type="ECO:0000256" key="1">
    <source>
        <dbReference type="ARBA" id="ARBA00022679"/>
    </source>
</evidence>
<gene>
    <name evidence="3" type="ordered locus">Dole_2593</name>
</gene>
<dbReference type="eggNOG" id="COG2226">
    <property type="taxonomic scope" value="Bacteria"/>
</dbReference>
<dbReference type="EMBL" id="CP000859">
    <property type="protein sequence ID" value="ABW68396.1"/>
    <property type="molecule type" value="Genomic_DNA"/>
</dbReference>
<dbReference type="GO" id="GO:0032259">
    <property type="term" value="P:methylation"/>
    <property type="evidence" value="ECO:0007669"/>
    <property type="project" value="UniProtKB-KW"/>
</dbReference>
<dbReference type="PANTHER" id="PTHR44068:SF11">
    <property type="entry name" value="GERANYL DIPHOSPHATE 2-C-METHYLTRANSFERASE"/>
    <property type="match status" value="1"/>
</dbReference>
<evidence type="ECO:0000313" key="3">
    <source>
        <dbReference type="EMBL" id="ABW68396.1"/>
    </source>
</evidence>
<dbReference type="InterPro" id="IPR013216">
    <property type="entry name" value="Methyltransf_11"/>
</dbReference>
<dbReference type="RefSeq" id="WP_012176008.1">
    <property type="nucleotide sequence ID" value="NC_009943.1"/>
</dbReference>
<organism evidence="3 4">
    <name type="scientific">Desulfosudis oleivorans (strain DSM 6200 / JCM 39069 / Hxd3)</name>
    <name type="common">Desulfococcus oleovorans</name>
    <dbReference type="NCBI Taxonomy" id="96561"/>
    <lineage>
        <taxon>Bacteria</taxon>
        <taxon>Pseudomonadati</taxon>
        <taxon>Thermodesulfobacteriota</taxon>
        <taxon>Desulfobacteria</taxon>
        <taxon>Desulfobacterales</taxon>
        <taxon>Desulfosudaceae</taxon>
        <taxon>Desulfosudis</taxon>
    </lineage>
</organism>
<dbReference type="Pfam" id="PF08241">
    <property type="entry name" value="Methyltransf_11"/>
    <property type="match status" value="1"/>
</dbReference>
<dbReference type="CDD" id="cd02440">
    <property type="entry name" value="AdoMet_MTases"/>
    <property type="match status" value="1"/>
</dbReference>
<dbReference type="SUPFAM" id="SSF53335">
    <property type="entry name" value="S-adenosyl-L-methionine-dependent methyltransferases"/>
    <property type="match status" value="1"/>
</dbReference>
<evidence type="ECO:0000259" key="2">
    <source>
        <dbReference type="Pfam" id="PF08241"/>
    </source>
</evidence>
<dbReference type="AlphaFoldDB" id="A8ZWR5"/>
<feature type="domain" description="Methyltransferase type 11" evidence="2">
    <location>
        <begin position="18"/>
        <end position="120"/>
    </location>
</feature>
<accession>A8ZWR5</accession>
<dbReference type="Gene3D" id="3.40.50.150">
    <property type="entry name" value="Vaccinia Virus protein VP39"/>
    <property type="match status" value="1"/>
</dbReference>
<dbReference type="HOGENOM" id="CLU_079357_0_0_7"/>
<dbReference type="InterPro" id="IPR029063">
    <property type="entry name" value="SAM-dependent_MTases_sf"/>
</dbReference>
<reference evidence="3 4" key="1">
    <citation type="submission" date="2007-10" db="EMBL/GenBank/DDBJ databases">
        <title>Complete sequence of Desulfococcus oleovorans Hxd3.</title>
        <authorList>
            <consortium name="US DOE Joint Genome Institute"/>
            <person name="Copeland A."/>
            <person name="Lucas S."/>
            <person name="Lapidus A."/>
            <person name="Barry K."/>
            <person name="Glavina del Rio T."/>
            <person name="Dalin E."/>
            <person name="Tice H."/>
            <person name="Pitluck S."/>
            <person name="Kiss H."/>
            <person name="Brettin T."/>
            <person name="Bruce D."/>
            <person name="Detter J.C."/>
            <person name="Han C."/>
            <person name="Schmutz J."/>
            <person name="Larimer F."/>
            <person name="Land M."/>
            <person name="Hauser L."/>
            <person name="Kyrpides N."/>
            <person name="Kim E."/>
            <person name="Wawrik B."/>
            <person name="Richardson P."/>
        </authorList>
    </citation>
    <scope>NUCLEOTIDE SEQUENCE [LARGE SCALE GENOMIC DNA]</scope>
    <source>
        <strain evidence="4">DSM 6200 / JCM 39069 / Hxd3</strain>
    </source>
</reference>
<dbReference type="Proteomes" id="UP000008561">
    <property type="component" value="Chromosome"/>
</dbReference>
<proteinExistence type="predicted"/>
<dbReference type="InterPro" id="IPR050447">
    <property type="entry name" value="Erg6_SMT_methyltransf"/>
</dbReference>
<dbReference type="GO" id="GO:0008757">
    <property type="term" value="F:S-adenosylmethionine-dependent methyltransferase activity"/>
    <property type="evidence" value="ECO:0007669"/>
    <property type="project" value="InterPro"/>
</dbReference>
<keyword evidence="4" id="KW-1185">Reference proteome</keyword>
<evidence type="ECO:0000313" key="4">
    <source>
        <dbReference type="Proteomes" id="UP000008561"/>
    </source>
</evidence>
<protein>
    <submittedName>
        <fullName evidence="3">Methyltransferase type 11</fullName>
    </submittedName>
</protein>
<sequence length="238" mass="26808">MVTADFSRLKVKPGARILDIGCGEGRHTCAAYRLKGVTVVGADLNFNSLAVAREKLHFHDQLGEHGGGCWGLSVTDITRLPFADATFDVVICSEVLEHIPADRDAMAELLRVLKPGKDLVVSVPRYFPERICWMLSDDYVNANQGHVRIYAKTQLVSRLESLGARTWASHFAHSLHSPYWWLKCLVGPTRTDSMAVNLYHRFLTWDIMKRPKITRFSSRLLNPVMGKSLVVYLKKNSV</sequence>
<keyword evidence="3" id="KW-0489">Methyltransferase</keyword>
<dbReference type="KEGG" id="dol:Dole_2593"/>
<dbReference type="PANTHER" id="PTHR44068">
    <property type="entry name" value="ZGC:194242"/>
    <property type="match status" value="1"/>
</dbReference>
<dbReference type="STRING" id="96561.Dole_2593"/>
<name>A8ZWR5_DESOH</name>
<keyword evidence="1 3" id="KW-0808">Transferase</keyword>